<sequence length="438" mass="49180">MVAIVSPSEYLSDTFHYNENKVDAGVAECLLAENYPLDAGEMTKGQRFIRLKKRTELNPQTKLNTLHISLNFPVQEAGMFSDKDKLRTIARDYMQRLGYADQPYLLYEHRDAGHPHLHIVTTCIDENGENKGLHNIHLTSNVARKAIEEHYGLIKAEGQQPQEYSLKPVNASVVQYGQKATKSEIANVLVNVLKSYHYTTLGELNALLQLYNVTASQGLPGSRIHQHGGLQYQALSPDGERLGKPVKASLFPYKPTLKFLKRRYAANIKSRMGSETALRKDIDLMLFAVPPPTFPDFLAALRAKGIDTCILRNEQGRTYGISYIDHRSKAVFKGSTLGDEYGINSILRRCAAPHKPELPTPTIAGIQEKQTAHTPETASTTPDRTWGDPAGQDPADNTDSIPRERLLELLLQYESVYEYVAFGFRKKKKKKKTSRGRN</sequence>
<protein>
    <submittedName>
        <fullName evidence="3">Relaxase/mobilization nuclease domain-containing protein</fullName>
    </submittedName>
</protein>
<gene>
    <name evidence="3" type="ORF">P0Y53_01465</name>
</gene>
<feature type="region of interest" description="Disordered" evidence="1">
    <location>
        <begin position="368"/>
        <end position="401"/>
    </location>
</feature>
<evidence type="ECO:0000256" key="1">
    <source>
        <dbReference type="SAM" id="MobiDB-lite"/>
    </source>
</evidence>
<reference evidence="3" key="1">
    <citation type="submission" date="2023-03" db="EMBL/GenBank/DDBJ databases">
        <title>Andean soil-derived lignocellulolytic bacterial consortium as a source of novel taxa and putative plastic-active enzymes.</title>
        <authorList>
            <person name="Diaz-Garcia L."/>
            <person name="Chuvochina M."/>
            <person name="Feuerriegel G."/>
            <person name="Bunk B."/>
            <person name="Sproer C."/>
            <person name="Streit W.R."/>
            <person name="Rodriguez L.M."/>
            <person name="Overmann J."/>
            <person name="Jimenez D.J."/>
        </authorList>
    </citation>
    <scope>NUCLEOTIDE SEQUENCE</scope>
    <source>
        <strain evidence="3">MAG 7</strain>
    </source>
</reference>
<organism evidence="3 4">
    <name type="scientific">Candidatus Pseudobacter hemicellulosilyticus</name>
    <dbReference type="NCBI Taxonomy" id="3121375"/>
    <lineage>
        <taxon>Bacteria</taxon>
        <taxon>Pseudomonadati</taxon>
        <taxon>Bacteroidota</taxon>
        <taxon>Chitinophagia</taxon>
        <taxon>Chitinophagales</taxon>
        <taxon>Chitinophagaceae</taxon>
        <taxon>Pseudobacter</taxon>
    </lineage>
</organism>
<accession>A0AAJ6BIC9</accession>
<dbReference type="AlphaFoldDB" id="A0AAJ6BIC9"/>
<name>A0AAJ6BIC9_9BACT</name>
<evidence type="ECO:0000313" key="3">
    <source>
        <dbReference type="EMBL" id="WEK36156.1"/>
    </source>
</evidence>
<dbReference type="InterPro" id="IPR005094">
    <property type="entry name" value="Endonuclease_MobA/VirD2"/>
</dbReference>
<feature type="domain" description="MobA/VirD2-like nuclease" evidence="2">
    <location>
        <begin position="17"/>
        <end position="153"/>
    </location>
</feature>
<evidence type="ECO:0000313" key="4">
    <source>
        <dbReference type="Proteomes" id="UP001220610"/>
    </source>
</evidence>
<dbReference type="Proteomes" id="UP001220610">
    <property type="component" value="Chromosome"/>
</dbReference>
<evidence type="ECO:0000259" key="2">
    <source>
        <dbReference type="Pfam" id="PF03432"/>
    </source>
</evidence>
<dbReference type="Pfam" id="PF03432">
    <property type="entry name" value="Relaxase"/>
    <property type="match status" value="1"/>
</dbReference>
<feature type="compositionally biased region" description="Polar residues" evidence="1">
    <location>
        <begin position="368"/>
        <end position="383"/>
    </location>
</feature>
<dbReference type="EMBL" id="CP119311">
    <property type="protein sequence ID" value="WEK36156.1"/>
    <property type="molecule type" value="Genomic_DNA"/>
</dbReference>
<proteinExistence type="predicted"/>